<dbReference type="RefSeq" id="WP_057642622.1">
    <property type="nucleotide sequence ID" value="NZ_LLXU01000002.1"/>
</dbReference>
<feature type="compositionally biased region" description="Basic and acidic residues" evidence="2">
    <location>
        <begin position="547"/>
        <end position="570"/>
    </location>
</feature>
<reference evidence="5 6" key="1">
    <citation type="submission" date="2015-10" db="EMBL/GenBank/DDBJ databases">
        <title>Genome sequencing and analysis of members of genus Stenotrophomonas.</title>
        <authorList>
            <person name="Patil P.P."/>
            <person name="Midha S."/>
            <person name="Patil P.B."/>
        </authorList>
    </citation>
    <scope>NUCLEOTIDE SEQUENCE [LARGE SCALE GENOMIC DNA]</scope>
    <source>
        <strain evidence="5 6">JCM 16536</strain>
    </source>
</reference>
<dbReference type="PROSITE" id="PS50293">
    <property type="entry name" value="TPR_REGION"/>
    <property type="match status" value="1"/>
</dbReference>
<dbReference type="SUPFAM" id="SSF48452">
    <property type="entry name" value="TPR-like"/>
    <property type="match status" value="1"/>
</dbReference>
<evidence type="ECO:0000256" key="1">
    <source>
        <dbReference type="PROSITE-ProRule" id="PRU00339"/>
    </source>
</evidence>
<dbReference type="Gene3D" id="1.25.40.10">
    <property type="entry name" value="Tetratricopeptide repeat domain"/>
    <property type="match status" value="1"/>
</dbReference>
<dbReference type="AlphaFoldDB" id="A0A0R0B664"/>
<sequence length="592" mass="64190">MNDYGALWQAFHFLRPHVLWALLAVPVLAVLWRLRLRRADAWRANVDAHLLPALLVAGGRASWLSFAAGLLACVLGVIALAGPSWRQDEQPMFRTHAPLVIALDLSSRILAADLPPSRLLQARAKLADLLRERRAGEVALLAYAGDSFTVAPLTDDAGNVALFLDALDPSVMPVGGQRGDRAIAAAVKLLQQAEFAHGDILLLTDRADAAARTQAAQARAAGYRVSVLGLGTPQGAAYREDNGNIAQARLEEGSLEGLARSGGGSYARLRQGDDDLRALGVLDPNRTDKAGGEETGGLQWRDEGYWLLPLVMLLLLPAFRRRGALLVLALCITPVLVPVARAAEGTPWRRADQVEQQQLKTGVDAYRRGDFAAAQKQFEGIDSDQGWYNLGNALARQGRYDDAIAAYDKALAKHPRMEDAVANRAAVDAARKRNNGGHDDDGGKGQGQQGSSNQNNAGQPKPGQQQPGQSSPSSQGSQGNNAGKDPAQAQQQDKPSPSPGQQDGKQDAPQPADRQGQQQADAAQRERMRQAMAQQQGQDPQQAQQVRGDETPQQREERQALEAWMRRVPDDPGSLLRTKFRLEQERRQREQP</sequence>
<dbReference type="InterPro" id="IPR050768">
    <property type="entry name" value="UPF0353/GerABKA_families"/>
</dbReference>
<dbReference type="Proteomes" id="UP000051802">
    <property type="component" value="Unassembled WGS sequence"/>
</dbReference>
<organism evidence="5 6">
    <name type="scientific">Stenotrophomonas panacihumi</name>
    <dbReference type="NCBI Taxonomy" id="676599"/>
    <lineage>
        <taxon>Bacteria</taxon>
        <taxon>Pseudomonadati</taxon>
        <taxon>Pseudomonadota</taxon>
        <taxon>Gammaproteobacteria</taxon>
        <taxon>Lysobacterales</taxon>
        <taxon>Lysobacteraceae</taxon>
        <taxon>Stenotrophomonas</taxon>
    </lineage>
</organism>
<dbReference type="Pfam" id="PF13519">
    <property type="entry name" value="VWA_2"/>
    <property type="match status" value="1"/>
</dbReference>
<feature type="region of interest" description="Disordered" evidence="2">
    <location>
        <begin position="432"/>
        <end position="592"/>
    </location>
</feature>
<dbReference type="SMART" id="SM00028">
    <property type="entry name" value="TPR"/>
    <property type="match status" value="1"/>
</dbReference>
<dbReference type="InterPro" id="IPR011990">
    <property type="entry name" value="TPR-like_helical_dom_sf"/>
</dbReference>
<name>A0A0R0B664_9GAMM</name>
<gene>
    <name evidence="5" type="ORF">ARC20_02470</name>
</gene>
<dbReference type="PROSITE" id="PS50005">
    <property type="entry name" value="TPR"/>
    <property type="match status" value="1"/>
</dbReference>
<accession>A0A0R0B664</accession>
<dbReference type="Pfam" id="PF00515">
    <property type="entry name" value="TPR_1"/>
    <property type="match status" value="1"/>
</dbReference>
<feature type="compositionally biased region" description="Basic and acidic residues" evidence="2">
    <location>
        <begin position="580"/>
        <end position="592"/>
    </location>
</feature>
<evidence type="ECO:0000256" key="3">
    <source>
        <dbReference type="SAM" id="Phobius"/>
    </source>
</evidence>
<feature type="compositionally biased region" description="Polar residues" evidence="2">
    <location>
        <begin position="488"/>
        <end position="503"/>
    </location>
</feature>
<dbReference type="PANTHER" id="PTHR22550">
    <property type="entry name" value="SPORE GERMINATION PROTEIN"/>
    <property type="match status" value="1"/>
</dbReference>
<evidence type="ECO:0000313" key="6">
    <source>
        <dbReference type="Proteomes" id="UP000051802"/>
    </source>
</evidence>
<dbReference type="Gene3D" id="3.40.50.410">
    <property type="entry name" value="von Willebrand factor, type A domain"/>
    <property type="match status" value="1"/>
</dbReference>
<dbReference type="EMBL" id="LLXU01000002">
    <property type="protein sequence ID" value="KRG49191.1"/>
    <property type="molecule type" value="Genomic_DNA"/>
</dbReference>
<feature type="domain" description="VWFA" evidence="4">
    <location>
        <begin position="96"/>
        <end position="267"/>
    </location>
</feature>
<dbReference type="InterPro" id="IPR019734">
    <property type="entry name" value="TPR_rpt"/>
</dbReference>
<evidence type="ECO:0000256" key="2">
    <source>
        <dbReference type="SAM" id="MobiDB-lite"/>
    </source>
</evidence>
<dbReference type="STRING" id="676599.ARC20_02470"/>
<dbReference type="OrthoDB" id="9807628at2"/>
<evidence type="ECO:0000313" key="5">
    <source>
        <dbReference type="EMBL" id="KRG49191.1"/>
    </source>
</evidence>
<dbReference type="SUPFAM" id="SSF53300">
    <property type="entry name" value="vWA-like"/>
    <property type="match status" value="1"/>
</dbReference>
<feature type="compositionally biased region" description="Low complexity" evidence="2">
    <location>
        <begin position="507"/>
        <end position="522"/>
    </location>
</feature>
<evidence type="ECO:0000259" key="4">
    <source>
        <dbReference type="SMART" id="SM00327"/>
    </source>
</evidence>
<proteinExistence type="predicted"/>
<keyword evidence="1" id="KW-0802">TPR repeat</keyword>
<keyword evidence="3" id="KW-0812">Transmembrane</keyword>
<protein>
    <recommendedName>
        <fullName evidence="4">VWFA domain-containing protein</fullName>
    </recommendedName>
</protein>
<feature type="compositionally biased region" description="Low complexity" evidence="2">
    <location>
        <begin position="530"/>
        <end position="545"/>
    </location>
</feature>
<feature type="transmembrane region" description="Helical" evidence="3">
    <location>
        <begin position="17"/>
        <end position="34"/>
    </location>
</feature>
<keyword evidence="3" id="KW-0472">Membrane</keyword>
<feature type="compositionally biased region" description="Low complexity" evidence="2">
    <location>
        <begin position="449"/>
        <end position="484"/>
    </location>
</feature>
<dbReference type="InterPro" id="IPR036465">
    <property type="entry name" value="vWFA_dom_sf"/>
</dbReference>
<keyword evidence="6" id="KW-1185">Reference proteome</keyword>
<feature type="transmembrane region" description="Helical" evidence="3">
    <location>
        <begin position="63"/>
        <end position="85"/>
    </location>
</feature>
<dbReference type="InterPro" id="IPR002035">
    <property type="entry name" value="VWF_A"/>
</dbReference>
<feature type="repeat" description="TPR" evidence="1">
    <location>
        <begin position="384"/>
        <end position="417"/>
    </location>
</feature>
<dbReference type="SMART" id="SM00327">
    <property type="entry name" value="VWA"/>
    <property type="match status" value="1"/>
</dbReference>
<keyword evidence="3" id="KW-1133">Transmembrane helix</keyword>
<comment type="caution">
    <text evidence="5">The sequence shown here is derived from an EMBL/GenBank/DDBJ whole genome shotgun (WGS) entry which is preliminary data.</text>
</comment>
<dbReference type="PANTHER" id="PTHR22550:SF14">
    <property type="entry name" value="VWFA DOMAIN-CONTAINING PROTEIN"/>
    <property type="match status" value="1"/>
</dbReference>